<sequence length="136" mass="14959">MVVGQIRFTQIEGSTMRIFAYSASLIILSFYLTTGHAQSDTRTVTVQSGFIDANTYIAYSEEQKAIYVIGLIEGALLAPLFGAAEVEVQALLECIKPMNNIQVAAIITKYVEENPEKWHQGAHVLGYAALMKACLR</sequence>
<keyword evidence="2" id="KW-1185">Reference proteome</keyword>
<organism evidence="1 2">
    <name type="scientific">Pseudohongiella acticola</name>
    <dbReference type="NCBI Taxonomy" id="1524254"/>
    <lineage>
        <taxon>Bacteria</taxon>
        <taxon>Pseudomonadati</taxon>
        <taxon>Pseudomonadota</taxon>
        <taxon>Gammaproteobacteria</taxon>
        <taxon>Pseudomonadales</taxon>
        <taxon>Pseudohongiellaceae</taxon>
        <taxon>Pseudohongiella</taxon>
    </lineage>
</organism>
<dbReference type="EMBL" id="MASR01000002">
    <property type="protein sequence ID" value="OFE11365.1"/>
    <property type="molecule type" value="Genomic_DNA"/>
</dbReference>
<name>A0A1E8CGB0_9GAMM</name>
<evidence type="ECO:0008006" key="3">
    <source>
        <dbReference type="Google" id="ProtNLM"/>
    </source>
</evidence>
<dbReference type="AlphaFoldDB" id="A0A1E8CGB0"/>
<comment type="caution">
    <text evidence="1">The sequence shown here is derived from an EMBL/GenBank/DDBJ whole genome shotgun (WGS) entry which is preliminary data.</text>
</comment>
<proteinExistence type="predicted"/>
<evidence type="ECO:0000313" key="1">
    <source>
        <dbReference type="EMBL" id="OFE11365.1"/>
    </source>
</evidence>
<protein>
    <recommendedName>
        <fullName evidence="3">Rap1a immunity protein domain-containing protein</fullName>
    </recommendedName>
</protein>
<reference evidence="2" key="1">
    <citation type="submission" date="2016-07" db="EMBL/GenBank/DDBJ databases">
        <authorList>
            <person name="Florea S."/>
            <person name="Webb J.S."/>
            <person name="Jaromczyk J."/>
            <person name="Schardl C.L."/>
        </authorList>
    </citation>
    <scope>NUCLEOTIDE SEQUENCE [LARGE SCALE GENOMIC DNA]</scope>
    <source>
        <strain evidence="2">KCTC 42131</strain>
    </source>
</reference>
<gene>
    <name evidence="1" type="ORF">PHACT_12470</name>
</gene>
<accession>A0A1E8CGB0</accession>
<evidence type="ECO:0000313" key="2">
    <source>
        <dbReference type="Proteomes" id="UP000175669"/>
    </source>
</evidence>
<dbReference type="Proteomes" id="UP000175669">
    <property type="component" value="Unassembled WGS sequence"/>
</dbReference>